<dbReference type="InterPro" id="IPR000814">
    <property type="entry name" value="TBP"/>
</dbReference>
<organism evidence="5">
    <name type="scientific">viral metagenome</name>
    <dbReference type="NCBI Taxonomy" id="1070528"/>
    <lineage>
        <taxon>unclassified sequences</taxon>
        <taxon>metagenomes</taxon>
        <taxon>organismal metagenomes</taxon>
    </lineage>
</organism>
<dbReference type="SUPFAM" id="SSF55945">
    <property type="entry name" value="TATA-box binding protein-like"/>
    <property type="match status" value="1"/>
</dbReference>
<evidence type="ECO:0000256" key="3">
    <source>
        <dbReference type="ARBA" id="ARBA00023163"/>
    </source>
</evidence>
<evidence type="ECO:0000256" key="1">
    <source>
        <dbReference type="ARBA" id="ARBA00005560"/>
    </source>
</evidence>
<evidence type="ECO:0000256" key="2">
    <source>
        <dbReference type="ARBA" id="ARBA00023125"/>
    </source>
</evidence>
<comment type="similarity">
    <text evidence="1">Belongs to the TBP family.</text>
</comment>
<accession>A0A6C0B305</accession>
<evidence type="ECO:0000256" key="4">
    <source>
        <dbReference type="SAM" id="MobiDB-lite"/>
    </source>
</evidence>
<feature type="region of interest" description="Disordered" evidence="4">
    <location>
        <begin position="38"/>
        <end position="60"/>
    </location>
</feature>
<sequence>MVVLYKLNLKLKTDELLEQLPINECIIKVEKRGVLRRGESSRDNIRRRSKKNEKTSTTGFGHNSITIVMMNDGGGTVPMKEITIKIFQNGVFHLTGILHDNYDKSCINILLTTIWESCHDCIADAPEMWEIVNRRVVLMNYTTELNPKTTVAREALYNLIRGKEGIVTSYNPDVYPGVKIQFMPSKWTAKVFRTGKIILTGITTHPDCLQFVEELTLLLANSLPKVKE</sequence>
<reference evidence="5" key="1">
    <citation type="journal article" date="2020" name="Nature">
        <title>Giant virus diversity and host interactions through global metagenomics.</title>
        <authorList>
            <person name="Schulz F."/>
            <person name="Roux S."/>
            <person name="Paez-Espino D."/>
            <person name="Jungbluth S."/>
            <person name="Walsh D.A."/>
            <person name="Denef V.J."/>
            <person name="McMahon K.D."/>
            <person name="Konstantinidis K.T."/>
            <person name="Eloe-Fadrosh E.A."/>
            <person name="Kyrpides N.C."/>
            <person name="Woyke T."/>
        </authorList>
    </citation>
    <scope>NUCLEOTIDE SEQUENCE</scope>
    <source>
        <strain evidence="5">GVMAG-M-3300009185-36</strain>
    </source>
</reference>
<keyword evidence="3" id="KW-0804">Transcription</keyword>
<dbReference type="AlphaFoldDB" id="A0A6C0B305"/>
<proteinExistence type="inferred from homology"/>
<dbReference type="Gene3D" id="3.30.310.10">
    <property type="entry name" value="TATA-Binding Protein"/>
    <property type="match status" value="1"/>
</dbReference>
<evidence type="ECO:0000313" key="5">
    <source>
        <dbReference type="EMBL" id="QHS85909.1"/>
    </source>
</evidence>
<protein>
    <submittedName>
        <fullName evidence="5">Uncharacterized protein</fullName>
    </submittedName>
</protein>
<dbReference type="Pfam" id="PF00352">
    <property type="entry name" value="TBP"/>
    <property type="match status" value="1"/>
</dbReference>
<dbReference type="GO" id="GO:0003677">
    <property type="term" value="F:DNA binding"/>
    <property type="evidence" value="ECO:0007669"/>
    <property type="project" value="UniProtKB-KW"/>
</dbReference>
<dbReference type="EMBL" id="MN739048">
    <property type="protein sequence ID" value="QHS85909.1"/>
    <property type="molecule type" value="Genomic_DNA"/>
</dbReference>
<name>A0A6C0B305_9ZZZZ</name>
<keyword evidence="2" id="KW-0238">DNA-binding</keyword>
<dbReference type="GO" id="GO:0006352">
    <property type="term" value="P:DNA-templated transcription initiation"/>
    <property type="evidence" value="ECO:0007669"/>
    <property type="project" value="InterPro"/>
</dbReference>
<dbReference type="InterPro" id="IPR012295">
    <property type="entry name" value="TBP_dom_sf"/>
</dbReference>